<proteinExistence type="predicted"/>
<name>A0A8C6GY99_MUSSI</name>
<dbReference type="AlphaFoldDB" id="A0A8C6GY99"/>
<reference evidence="2" key="1">
    <citation type="submission" date="2025-08" db="UniProtKB">
        <authorList>
            <consortium name="Ensembl"/>
        </authorList>
    </citation>
    <scope>IDENTIFICATION</scope>
</reference>
<keyword evidence="3" id="KW-1185">Reference proteome</keyword>
<feature type="compositionally biased region" description="Polar residues" evidence="1">
    <location>
        <begin position="62"/>
        <end position="72"/>
    </location>
</feature>
<dbReference type="Ensembl" id="ENSMSIT00000016794.1">
    <property type="protein sequence ID" value="ENSMSIP00000013226.1"/>
    <property type="gene ID" value="ENSMSIG00000011463.1"/>
</dbReference>
<evidence type="ECO:0000313" key="2">
    <source>
        <dbReference type="Ensembl" id="ENSMSIP00000013226.1"/>
    </source>
</evidence>
<evidence type="ECO:0000256" key="1">
    <source>
        <dbReference type="SAM" id="MobiDB-lite"/>
    </source>
</evidence>
<feature type="region of interest" description="Disordered" evidence="1">
    <location>
        <begin position="39"/>
        <end position="81"/>
    </location>
</feature>
<protein>
    <submittedName>
        <fullName evidence="2">Predicted gene 4791</fullName>
    </submittedName>
</protein>
<reference evidence="2" key="2">
    <citation type="submission" date="2025-09" db="UniProtKB">
        <authorList>
            <consortium name="Ensembl"/>
        </authorList>
    </citation>
    <scope>IDENTIFICATION</scope>
</reference>
<evidence type="ECO:0000313" key="3">
    <source>
        <dbReference type="Proteomes" id="UP000694415"/>
    </source>
</evidence>
<dbReference type="Proteomes" id="UP000694415">
    <property type="component" value="Unplaced"/>
</dbReference>
<accession>A0A8C6GY99</accession>
<sequence length="101" mass="11504">MWVSSKPYQQSTYPQASSLIRLQGHWEKAWDTETPWRLKEAEEKGDPVGGPAVSINLDSRDLSNTGPPNRQHTPADMRPPRHIQQSIASFLLMNCACLWLF</sequence>
<dbReference type="GeneTree" id="ENSGT01140000286833"/>
<organism evidence="2 3">
    <name type="scientific">Mus spicilegus</name>
    <name type="common">Mound-building mouse</name>
    <dbReference type="NCBI Taxonomy" id="10103"/>
    <lineage>
        <taxon>Eukaryota</taxon>
        <taxon>Metazoa</taxon>
        <taxon>Chordata</taxon>
        <taxon>Craniata</taxon>
        <taxon>Vertebrata</taxon>
        <taxon>Euteleostomi</taxon>
        <taxon>Mammalia</taxon>
        <taxon>Eutheria</taxon>
        <taxon>Euarchontoglires</taxon>
        <taxon>Glires</taxon>
        <taxon>Rodentia</taxon>
        <taxon>Myomorpha</taxon>
        <taxon>Muroidea</taxon>
        <taxon>Muridae</taxon>
        <taxon>Murinae</taxon>
        <taxon>Mus</taxon>
        <taxon>Mus</taxon>
    </lineage>
</organism>